<dbReference type="Proteomes" id="UP000271624">
    <property type="component" value="Unassembled WGS sequence"/>
</dbReference>
<evidence type="ECO:0000313" key="1">
    <source>
        <dbReference type="EMBL" id="RUT04715.1"/>
    </source>
</evidence>
<name>A0A3S1CCZ8_9CYAN</name>
<sequence>MLELPIIPKVGEVFLAVELSAIQNMTVAETLNRLENMGYNPTLRYRQSKDGSISVYALLKHEHINPDILQSDYLGEELDALAEVIQAPDAIVSPRGISSVKKPSSIISV</sequence>
<reference evidence="1" key="1">
    <citation type="submission" date="2018-12" db="EMBL/GenBank/DDBJ databases">
        <authorList>
            <person name="Will S."/>
            <person name="Neumann-Schaal M."/>
            <person name="Henke P."/>
        </authorList>
    </citation>
    <scope>NUCLEOTIDE SEQUENCE</scope>
    <source>
        <strain evidence="1">PCC 7102</strain>
    </source>
</reference>
<reference evidence="1" key="2">
    <citation type="journal article" date="2019" name="Genome Biol. Evol.">
        <title>Day and night: Metabolic profiles and evolutionary relationships of six axenic non-marine cyanobacteria.</title>
        <authorList>
            <person name="Will S.E."/>
            <person name="Henke P."/>
            <person name="Boedeker C."/>
            <person name="Huang S."/>
            <person name="Brinkmann H."/>
            <person name="Rohde M."/>
            <person name="Jarek M."/>
            <person name="Friedl T."/>
            <person name="Seufert S."/>
            <person name="Schumacher M."/>
            <person name="Overmann J."/>
            <person name="Neumann-Schaal M."/>
            <person name="Petersen J."/>
        </authorList>
    </citation>
    <scope>NUCLEOTIDE SEQUENCE [LARGE SCALE GENOMIC DNA]</scope>
    <source>
        <strain evidence="1">PCC 7102</strain>
    </source>
</reference>
<organism evidence="1 2">
    <name type="scientific">Dulcicalothrix desertica PCC 7102</name>
    <dbReference type="NCBI Taxonomy" id="232991"/>
    <lineage>
        <taxon>Bacteria</taxon>
        <taxon>Bacillati</taxon>
        <taxon>Cyanobacteriota</taxon>
        <taxon>Cyanophyceae</taxon>
        <taxon>Nostocales</taxon>
        <taxon>Calotrichaceae</taxon>
        <taxon>Dulcicalothrix</taxon>
    </lineage>
</organism>
<keyword evidence="2" id="KW-1185">Reference proteome</keyword>
<dbReference type="AlphaFoldDB" id="A0A3S1CCZ8"/>
<comment type="caution">
    <text evidence="1">The sequence shown here is derived from an EMBL/GenBank/DDBJ whole genome shotgun (WGS) entry which is preliminary data.</text>
</comment>
<proteinExistence type="predicted"/>
<gene>
    <name evidence="1" type="ORF">DSM106972_042840</name>
</gene>
<dbReference type="EMBL" id="RSCL01000010">
    <property type="protein sequence ID" value="RUT04715.1"/>
    <property type="molecule type" value="Genomic_DNA"/>
</dbReference>
<evidence type="ECO:0000313" key="2">
    <source>
        <dbReference type="Proteomes" id="UP000271624"/>
    </source>
</evidence>
<accession>A0A3S1CCZ8</accession>
<protein>
    <submittedName>
        <fullName evidence="1">Uncharacterized protein</fullName>
    </submittedName>
</protein>